<reference evidence="6" key="1">
    <citation type="submission" date="2016-10" db="EMBL/GenBank/DDBJ databases">
        <authorList>
            <person name="Varghese N."/>
            <person name="Submissions S."/>
        </authorList>
    </citation>
    <scope>NUCLEOTIDE SEQUENCE [LARGE SCALE GENOMIC DNA]</scope>
    <source>
        <strain evidence="6">NLAE-zl-G277</strain>
    </source>
</reference>
<comment type="function">
    <text evidence="2">Catalyzes the reduction of dTDP-6-deoxy-L-lyxo-4-hexulose to yield dTDP-L-rhamnose.</text>
</comment>
<evidence type="ECO:0000313" key="6">
    <source>
        <dbReference type="Proteomes" id="UP000198508"/>
    </source>
</evidence>
<dbReference type="PANTHER" id="PTHR10491">
    <property type="entry name" value="DTDP-4-DEHYDRORHAMNOSE REDUCTASE"/>
    <property type="match status" value="1"/>
</dbReference>
<comment type="pathway">
    <text evidence="2">Carbohydrate biosynthesis; dTDP-L-rhamnose biosynthesis.</text>
</comment>
<dbReference type="InterPro" id="IPR029903">
    <property type="entry name" value="RmlD-like-bd"/>
</dbReference>
<keyword evidence="2" id="KW-0560">Oxidoreductase</keyword>
<evidence type="ECO:0000256" key="2">
    <source>
        <dbReference type="RuleBase" id="RU364082"/>
    </source>
</evidence>
<evidence type="ECO:0000259" key="4">
    <source>
        <dbReference type="Pfam" id="PF04321"/>
    </source>
</evidence>
<dbReference type="GO" id="GO:0008831">
    <property type="term" value="F:dTDP-4-dehydrorhamnose reductase activity"/>
    <property type="evidence" value="ECO:0007669"/>
    <property type="project" value="UniProtKB-EC"/>
</dbReference>
<evidence type="ECO:0000313" key="5">
    <source>
        <dbReference type="EMBL" id="SEU21528.1"/>
    </source>
</evidence>
<name>A0A1I0KBY3_9FIRM</name>
<dbReference type="GO" id="GO:0019305">
    <property type="term" value="P:dTDP-rhamnose biosynthetic process"/>
    <property type="evidence" value="ECO:0007669"/>
    <property type="project" value="UniProtKB-UniPathway"/>
</dbReference>
<dbReference type="Pfam" id="PF04321">
    <property type="entry name" value="RmlD_sub_bind"/>
    <property type="match status" value="1"/>
</dbReference>
<dbReference type="UniPathway" id="UPA00124"/>
<keyword evidence="2" id="KW-0521">NADP</keyword>
<sequence>MKTILITGAGGFLGSRLVRRFSAGTSAAPHFPQTEPDAVSPYHVYPLSGRAPDIRDAAGLLALFRQVRPDYVIHCAAVSDTGRCEREPEFSYSVNVIGAENIAIACRASGAKLIFCSSDQVYFDNVRTVSPVPHRESEKLYPSGVYGRQKLEAEKRCAAACPDTVSLRLSWMYDTGKPGPEKHGNLVTTLRGLLDNPDPDARLAFPVYDRRSLTDVWDVAINMEAALDLAPGVYNFGSPNPLNTYETAAVFLSLLRGAFGNSGNSGSGVDGQNSGDLGNGGNSGASTDGQNSGAFGNSGNSAAASGQSSGVSGNACNRFPAPSIQNASDPRLVPDCQRFASCPRNLQMDLEKLSLAGISFPTAQEGFVRSLSRSRP</sequence>
<dbReference type="EC" id="1.1.1.133" evidence="2"/>
<dbReference type="InterPro" id="IPR036291">
    <property type="entry name" value="NAD(P)-bd_dom_sf"/>
</dbReference>
<dbReference type="RefSeq" id="WP_092371889.1">
    <property type="nucleotide sequence ID" value="NZ_FOIM01000062.1"/>
</dbReference>
<gene>
    <name evidence="5" type="ORF">SAMN05216313_1624</name>
</gene>
<evidence type="ECO:0000256" key="3">
    <source>
        <dbReference type="SAM" id="MobiDB-lite"/>
    </source>
</evidence>
<proteinExistence type="inferred from homology"/>
<protein>
    <recommendedName>
        <fullName evidence="2">dTDP-4-dehydrorhamnose reductase</fullName>
        <ecNumber evidence="2">1.1.1.133</ecNumber>
    </recommendedName>
</protein>
<accession>A0A1I0KBY3</accession>
<dbReference type="GO" id="GO:0048269">
    <property type="term" value="C:methionine adenosyltransferase complex"/>
    <property type="evidence" value="ECO:0007669"/>
    <property type="project" value="TreeGrafter"/>
</dbReference>
<dbReference type="PANTHER" id="PTHR10491:SF4">
    <property type="entry name" value="METHIONINE ADENOSYLTRANSFERASE 2 SUBUNIT BETA"/>
    <property type="match status" value="1"/>
</dbReference>
<dbReference type="GO" id="GO:0048270">
    <property type="term" value="F:methionine adenosyltransferase regulator activity"/>
    <property type="evidence" value="ECO:0007669"/>
    <property type="project" value="TreeGrafter"/>
</dbReference>
<dbReference type="Gene3D" id="3.40.50.720">
    <property type="entry name" value="NAD(P)-binding Rossmann-like Domain"/>
    <property type="match status" value="1"/>
</dbReference>
<comment type="similarity">
    <text evidence="1 2">Belongs to the dTDP-4-dehydrorhamnose reductase family.</text>
</comment>
<dbReference type="STRING" id="460384.SAMN05216313_1624"/>
<dbReference type="InterPro" id="IPR005913">
    <property type="entry name" value="dTDP_dehydrorham_reduct"/>
</dbReference>
<feature type="compositionally biased region" description="Low complexity" evidence="3">
    <location>
        <begin position="284"/>
        <end position="312"/>
    </location>
</feature>
<feature type="region of interest" description="Disordered" evidence="3">
    <location>
        <begin position="265"/>
        <end position="312"/>
    </location>
</feature>
<dbReference type="SUPFAM" id="SSF51735">
    <property type="entry name" value="NAD(P)-binding Rossmann-fold domains"/>
    <property type="match status" value="1"/>
</dbReference>
<keyword evidence="6" id="KW-1185">Reference proteome</keyword>
<dbReference type="EMBL" id="FOIM01000062">
    <property type="protein sequence ID" value="SEU21528.1"/>
    <property type="molecule type" value="Genomic_DNA"/>
</dbReference>
<evidence type="ECO:0000256" key="1">
    <source>
        <dbReference type="ARBA" id="ARBA00010944"/>
    </source>
</evidence>
<organism evidence="5 6">
    <name type="scientific">Enterocloster lavalensis</name>
    <dbReference type="NCBI Taxonomy" id="460384"/>
    <lineage>
        <taxon>Bacteria</taxon>
        <taxon>Bacillati</taxon>
        <taxon>Bacillota</taxon>
        <taxon>Clostridia</taxon>
        <taxon>Lachnospirales</taxon>
        <taxon>Lachnospiraceae</taxon>
        <taxon>Enterocloster</taxon>
    </lineage>
</organism>
<dbReference type="GO" id="GO:0006556">
    <property type="term" value="P:S-adenosylmethionine biosynthetic process"/>
    <property type="evidence" value="ECO:0007669"/>
    <property type="project" value="TreeGrafter"/>
</dbReference>
<dbReference type="Proteomes" id="UP000198508">
    <property type="component" value="Unassembled WGS sequence"/>
</dbReference>
<feature type="domain" description="RmlD-like substrate binding" evidence="4">
    <location>
        <begin position="3"/>
        <end position="252"/>
    </location>
</feature>
<dbReference type="AlphaFoldDB" id="A0A1I0KBY3"/>